<name>A0A5C6RPD1_9BACT</name>
<proteinExistence type="predicted"/>
<evidence type="ECO:0000313" key="2">
    <source>
        <dbReference type="EMBL" id="TXB64176.1"/>
    </source>
</evidence>
<feature type="chain" id="PRO_5022715047" description="T9SS type A sorting domain-containing protein" evidence="1">
    <location>
        <begin position="24"/>
        <end position="789"/>
    </location>
</feature>
<dbReference type="OrthoDB" id="602637at2"/>
<sequence>MKTTITRLMALALLLFGAIASNSQTIAHWELSNTPAPSTIANGVTASPLLRGNGVSNPEFGQSKAGFFAWTTENSAMAFDFIEVALNAMPGTNLYIDSISFEEKREPGAIRYREVRFAKNLDNEGSLLQRDTLPADTLDRAVVVPSSGLRACDGETVYLRWYGYGADTLLSKWLISNLRVYGGVESVCSPPAGVASSFTVDSYGSGNVNLSWSVSGAHVLITAREEGLPAALPPCSGEMPLPSPVFGNGASLGQGTYVVYAGNGLSTNISGLKPGGNYTFTAFTYDPQEYCFNRQSGVSVTATLPCNGPQPATGIKGFLLGDSAIISWEMPPCASSVLLLGRYGQPITFDPSGLQADSYLAMPEFGSAPESDDFPSAVYALYQGQEGDAMISNLLQEGDYHFRLYTNFDGTWVAGDAITLSPSYSCPSLNGDFVFISEFHYRNVGVPVDQGVELTGPAGTDLSHYQLLAYAPSGIANVGGVLNTSVGEGGIFRLQDTIPGPEGSFGAVWVPMPGISSVSGAIALYNTLTQTVVEAYTYRATSIQSLADGPAAGYSTTYISPSQSPSTPVGHSVQRNGTLGCPDEAWLFPRLSTPGVVNNEMFMPEGGPLPIALLDFSARLQGGQVKVEWQTATELNNDYMAVERSTDGRAFFEIGRVRGAGTTQSPQSYTLTDASPLPGYNYYRLRQVDYDGAAAYHGPVSVKLTAGQAAHLKVYPTVAREGVWVEWLGLSSSAKLVVVNQLGQVVLQKDLDGQSALEYLPIQQLPAGPYWARLVAPGVQVQASRFMKQ</sequence>
<evidence type="ECO:0000313" key="3">
    <source>
        <dbReference type="Proteomes" id="UP000321580"/>
    </source>
</evidence>
<dbReference type="RefSeq" id="WP_147166875.1">
    <property type="nucleotide sequence ID" value="NZ_VOOR01000012.1"/>
</dbReference>
<gene>
    <name evidence="2" type="ORF">FRY97_07745</name>
</gene>
<accession>A0A5C6RPD1</accession>
<evidence type="ECO:0000256" key="1">
    <source>
        <dbReference type="SAM" id="SignalP"/>
    </source>
</evidence>
<comment type="caution">
    <text evidence="2">The sequence shown here is derived from an EMBL/GenBank/DDBJ whole genome shotgun (WGS) entry which is preliminary data.</text>
</comment>
<keyword evidence="3" id="KW-1185">Reference proteome</keyword>
<dbReference type="EMBL" id="VOOR01000012">
    <property type="protein sequence ID" value="TXB64176.1"/>
    <property type="molecule type" value="Genomic_DNA"/>
</dbReference>
<reference evidence="2 3" key="1">
    <citation type="submission" date="2019-08" db="EMBL/GenBank/DDBJ databases">
        <title>Genome of Phaeodactylibacter luteus.</title>
        <authorList>
            <person name="Bowman J.P."/>
        </authorList>
    </citation>
    <scope>NUCLEOTIDE SEQUENCE [LARGE SCALE GENOMIC DNA]</scope>
    <source>
        <strain evidence="2 3">KCTC 42180</strain>
    </source>
</reference>
<organism evidence="2 3">
    <name type="scientific">Phaeodactylibacter luteus</name>
    <dbReference type="NCBI Taxonomy" id="1564516"/>
    <lineage>
        <taxon>Bacteria</taxon>
        <taxon>Pseudomonadati</taxon>
        <taxon>Bacteroidota</taxon>
        <taxon>Saprospiria</taxon>
        <taxon>Saprospirales</taxon>
        <taxon>Haliscomenobacteraceae</taxon>
        <taxon>Phaeodactylibacter</taxon>
    </lineage>
</organism>
<evidence type="ECO:0008006" key="4">
    <source>
        <dbReference type="Google" id="ProtNLM"/>
    </source>
</evidence>
<dbReference type="AlphaFoldDB" id="A0A5C6RPD1"/>
<feature type="signal peptide" evidence="1">
    <location>
        <begin position="1"/>
        <end position="23"/>
    </location>
</feature>
<dbReference type="Proteomes" id="UP000321580">
    <property type="component" value="Unassembled WGS sequence"/>
</dbReference>
<protein>
    <recommendedName>
        <fullName evidence="4">T9SS type A sorting domain-containing protein</fullName>
    </recommendedName>
</protein>
<keyword evidence="1" id="KW-0732">Signal</keyword>